<dbReference type="AlphaFoldDB" id="A0ABD2VXJ1"/>
<dbReference type="InterPro" id="IPR001254">
    <property type="entry name" value="Trypsin_dom"/>
</dbReference>
<feature type="domain" description="Peptidase S1" evidence="8">
    <location>
        <begin position="29"/>
        <end position="288"/>
    </location>
</feature>
<dbReference type="PANTHER" id="PTHR24276:SF91">
    <property type="entry name" value="AT26814P-RELATED"/>
    <property type="match status" value="1"/>
</dbReference>
<accession>A0ABD2VXJ1</accession>
<dbReference type="PROSITE" id="PS00135">
    <property type="entry name" value="TRYPSIN_SER"/>
    <property type="match status" value="1"/>
</dbReference>
<comment type="similarity">
    <text evidence="1">Belongs to the peptidase S1 family.</text>
</comment>
<evidence type="ECO:0000256" key="7">
    <source>
        <dbReference type="SAM" id="SignalP"/>
    </source>
</evidence>
<dbReference type="InterPro" id="IPR033116">
    <property type="entry name" value="TRYPSIN_SER"/>
</dbReference>
<dbReference type="GO" id="GO:0008236">
    <property type="term" value="F:serine-type peptidase activity"/>
    <property type="evidence" value="ECO:0007669"/>
    <property type="project" value="UniProtKB-KW"/>
</dbReference>
<evidence type="ECO:0000259" key="8">
    <source>
        <dbReference type="PROSITE" id="PS50240"/>
    </source>
</evidence>
<dbReference type="EMBL" id="JBJJXI010000157">
    <property type="protein sequence ID" value="KAL3385459.1"/>
    <property type="molecule type" value="Genomic_DNA"/>
</dbReference>
<dbReference type="Pfam" id="PF00089">
    <property type="entry name" value="Trypsin"/>
    <property type="match status" value="1"/>
</dbReference>
<dbReference type="SUPFAM" id="SSF50494">
    <property type="entry name" value="Trypsin-like serine proteases"/>
    <property type="match status" value="1"/>
</dbReference>
<evidence type="ECO:0000313" key="9">
    <source>
        <dbReference type="EMBL" id="KAL3385459.1"/>
    </source>
</evidence>
<proteinExistence type="inferred from homology"/>
<comment type="caution">
    <text evidence="9">The sequence shown here is derived from an EMBL/GenBank/DDBJ whole genome shotgun (WGS) entry which is preliminary data.</text>
</comment>
<dbReference type="SMART" id="SM00020">
    <property type="entry name" value="Tryp_SPc"/>
    <property type="match status" value="1"/>
</dbReference>
<dbReference type="CDD" id="cd00190">
    <property type="entry name" value="Tryp_SPc"/>
    <property type="match status" value="1"/>
</dbReference>
<evidence type="ECO:0000256" key="6">
    <source>
        <dbReference type="RuleBase" id="RU363034"/>
    </source>
</evidence>
<evidence type="ECO:0000256" key="3">
    <source>
        <dbReference type="ARBA" id="ARBA00022801"/>
    </source>
</evidence>
<evidence type="ECO:0000313" key="10">
    <source>
        <dbReference type="Proteomes" id="UP001627154"/>
    </source>
</evidence>
<dbReference type="Gene3D" id="2.40.10.10">
    <property type="entry name" value="Trypsin-like serine proteases"/>
    <property type="match status" value="1"/>
</dbReference>
<evidence type="ECO:0000256" key="4">
    <source>
        <dbReference type="ARBA" id="ARBA00022825"/>
    </source>
</evidence>
<dbReference type="PROSITE" id="PS50240">
    <property type="entry name" value="TRYPSIN_DOM"/>
    <property type="match status" value="1"/>
</dbReference>
<keyword evidence="4 6" id="KW-0720">Serine protease</keyword>
<feature type="signal peptide" evidence="7">
    <location>
        <begin position="1"/>
        <end position="26"/>
    </location>
</feature>
<dbReference type="InterPro" id="IPR043504">
    <property type="entry name" value="Peptidase_S1_PA_chymotrypsin"/>
</dbReference>
<evidence type="ECO:0000256" key="1">
    <source>
        <dbReference type="ARBA" id="ARBA00007664"/>
    </source>
</evidence>
<keyword evidence="5" id="KW-1015">Disulfide bond</keyword>
<dbReference type="PROSITE" id="PS00134">
    <property type="entry name" value="TRYPSIN_HIS"/>
    <property type="match status" value="1"/>
</dbReference>
<name>A0ABD2VXJ1_9HYME</name>
<dbReference type="InterPro" id="IPR001314">
    <property type="entry name" value="Peptidase_S1A"/>
</dbReference>
<dbReference type="PANTHER" id="PTHR24276">
    <property type="entry name" value="POLYSERASE-RELATED"/>
    <property type="match status" value="1"/>
</dbReference>
<gene>
    <name evidence="9" type="ORF">TKK_019022</name>
</gene>
<dbReference type="Proteomes" id="UP001627154">
    <property type="component" value="Unassembled WGS sequence"/>
</dbReference>
<organism evidence="9 10">
    <name type="scientific">Trichogramma kaykai</name>
    <dbReference type="NCBI Taxonomy" id="54128"/>
    <lineage>
        <taxon>Eukaryota</taxon>
        <taxon>Metazoa</taxon>
        <taxon>Ecdysozoa</taxon>
        <taxon>Arthropoda</taxon>
        <taxon>Hexapoda</taxon>
        <taxon>Insecta</taxon>
        <taxon>Pterygota</taxon>
        <taxon>Neoptera</taxon>
        <taxon>Endopterygota</taxon>
        <taxon>Hymenoptera</taxon>
        <taxon>Apocrita</taxon>
        <taxon>Proctotrupomorpha</taxon>
        <taxon>Chalcidoidea</taxon>
        <taxon>Trichogrammatidae</taxon>
        <taxon>Trichogramma</taxon>
    </lineage>
</organism>
<keyword evidence="2 6" id="KW-0645">Protease</keyword>
<evidence type="ECO:0000256" key="5">
    <source>
        <dbReference type="ARBA" id="ARBA00023157"/>
    </source>
</evidence>
<feature type="chain" id="PRO_5044875651" description="Peptidase S1 domain-containing protein" evidence="7">
    <location>
        <begin position="27"/>
        <end position="306"/>
    </location>
</feature>
<dbReference type="InterPro" id="IPR018114">
    <property type="entry name" value="TRYPSIN_HIS"/>
</dbReference>
<reference evidence="9 10" key="1">
    <citation type="journal article" date="2024" name="bioRxiv">
        <title>A reference genome for Trichogramma kaykai: A tiny desert-dwelling parasitoid wasp with competing sex-ratio distorters.</title>
        <authorList>
            <person name="Culotta J."/>
            <person name="Lindsey A.R."/>
        </authorList>
    </citation>
    <scope>NUCLEOTIDE SEQUENCE [LARGE SCALE GENOMIC DNA]</scope>
    <source>
        <strain evidence="9 10">KSX58</strain>
    </source>
</reference>
<evidence type="ECO:0000256" key="2">
    <source>
        <dbReference type="ARBA" id="ARBA00022670"/>
    </source>
</evidence>
<dbReference type="InterPro" id="IPR009003">
    <property type="entry name" value="Peptidase_S1_PA"/>
</dbReference>
<keyword evidence="10" id="KW-1185">Reference proteome</keyword>
<dbReference type="GO" id="GO:0006508">
    <property type="term" value="P:proteolysis"/>
    <property type="evidence" value="ECO:0007669"/>
    <property type="project" value="UniProtKB-KW"/>
</dbReference>
<protein>
    <recommendedName>
        <fullName evidence="8">Peptidase S1 domain-containing protein</fullName>
    </recommendedName>
</protein>
<sequence>MYESKFRQLCLLLLTLNLPLFLCLEGEHIIGGEEAQAGQFNYHVAIEYSELRYQPYICGGAIVDDRHVITAAHCFVEEDGSGFRPQRTRIVAGVSDLEDRRGAVLRGVAKVYVPERYFRGEAATADIAVLQLEAPIGLGDNASEPIGPIRPAANARSYAGHLAVLTGFGTTSVAVYENARGERQEATGRYSPRLRYAPADVLTNEDCSRIKKELVAPSLVCAKMRRRRAPDSEPTGACSGDSGSPLVLGRSTLIGVLVRSPFGCSELEAPAVYTRVSKFRTFIRLAMRDVTSARIRSHRYVSTRRF</sequence>
<dbReference type="InterPro" id="IPR050430">
    <property type="entry name" value="Peptidase_S1"/>
</dbReference>
<keyword evidence="7" id="KW-0732">Signal</keyword>
<keyword evidence="3 6" id="KW-0378">Hydrolase</keyword>
<dbReference type="PRINTS" id="PR00722">
    <property type="entry name" value="CHYMOTRYPSIN"/>
</dbReference>